<protein>
    <submittedName>
        <fullName evidence="1">DUF3841 domain-containing protein</fullName>
    </submittedName>
</protein>
<dbReference type="EMBL" id="CP048659">
    <property type="protein sequence ID" value="QOW44938.1"/>
    <property type="molecule type" value="Genomic_DNA"/>
</dbReference>
<dbReference type="Pfam" id="PF12952">
    <property type="entry name" value="DUF3841"/>
    <property type="match status" value="1"/>
</dbReference>
<keyword evidence="2" id="KW-1185">Reference proteome</keyword>
<dbReference type="InterPro" id="IPR024211">
    <property type="entry name" value="DUF3841"/>
</dbReference>
<dbReference type="Proteomes" id="UP000593966">
    <property type="component" value="Chromosome"/>
</dbReference>
<evidence type="ECO:0000313" key="2">
    <source>
        <dbReference type="Proteomes" id="UP000593966"/>
    </source>
</evidence>
<gene>
    <name evidence="1" type="ORF">G0028_02930</name>
</gene>
<sequence>MNEQNTLTTLWTIQDYSFYEKILQNQIIYPYYSDHIDRRCVHGYQWLIQQMNMRIGASSQYASCPIWAWYQWQSSTQKRPDLRYSGHLSKGSKAVRIEFQKKSHEILLSDFDLWHYPYSFKSYIPCSTADEIQFNEKLKNLGLEDTDFYQLPRDIKQEIKTSWQHCFDLNFDHTEYSRIAENKCIQATLWSLSIDEIVTVDEFIAR</sequence>
<name>A0A7S6VUD7_9GAMM</name>
<dbReference type="AlphaFoldDB" id="A0A7S6VUD7"/>
<accession>A0A7S6VUD7</accession>
<proteinExistence type="predicted"/>
<evidence type="ECO:0000313" key="1">
    <source>
        <dbReference type="EMBL" id="QOW44938.1"/>
    </source>
</evidence>
<reference evidence="1 2" key="1">
    <citation type="submission" date="2020-02" db="EMBL/GenBank/DDBJ databases">
        <title>Tigecycline-resistant Acinetobacter species from pigs and migratory birds.</title>
        <authorList>
            <person name="Chen C."/>
            <person name="Sun J."/>
            <person name="Liao X.-P."/>
            <person name="Liu Y.-H."/>
        </authorList>
    </citation>
    <scope>NUCLEOTIDE SEQUENCE [LARGE SCALE GENOMIC DNA]</scope>
    <source>
        <strain evidence="1 2">YH12207_T</strain>
    </source>
</reference>
<organism evidence="1 2">
    <name type="scientific">Acinetobacter piscicola</name>
    <dbReference type="NCBI Taxonomy" id="2006115"/>
    <lineage>
        <taxon>Bacteria</taxon>
        <taxon>Pseudomonadati</taxon>
        <taxon>Pseudomonadota</taxon>
        <taxon>Gammaproteobacteria</taxon>
        <taxon>Moraxellales</taxon>
        <taxon>Moraxellaceae</taxon>
        <taxon>Acinetobacter</taxon>
    </lineage>
</organism>
<dbReference type="RefSeq" id="WP_165353080.1">
    <property type="nucleotide sequence ID" value="NZ_CP048659.1"/>
</dbReference>